<evidence type="ECO:0000313" key="3">
    <source>
        <dbReference type="Proteomes" id="UP001139000"/>
    </source>
</evidence>
<reference evidence="2" key="1">
    <citation type="submission" date="2021-12" db="EMBL/GenBank/DDBJ databases">
        <title>Novel species in genus Dyadobacter.</title>
        <authorList>
            <person name="Ma C."/>
        </authorList>
    </citation>
    <scope>NUCLEOTIDE SEQUENCE</scope>
    <source>
        <strain evidence="2">LJ419</strain>
    </source>
</reference>
<keyword evidence="3" id="KW-1185">Reference proteome</keyword>
<feature type="domain" description="Methyltransferase" evidence="1">
    <location>
        <begin position="164"/>
        <end position="260"/>
    </location>
</feature>
<accession>A0A9X1PLZ9</accession>
<dbReference type="Gene3D" id="3.40.50.150">
    <property type="entry name" value="Vaccinia Virus protein VP39"/>
    <property type="match status" value="1"/>
</dbReference>
<keyword evidence="2" id="KW-0808">Transferase</keyword>
<proteinExistence type="predicted"/>
<dbReference type="SUPFAM" id="SSF53335">
    <property type="entry name" value="S-adenosyl-L-methionine-dependent methyltransferases"/>
    <property type="match status" value="1"/>
</dbReference>
<dbReference type="Pfam" id="PF13649">
    <property type="entry name" value="Methyltransf_25"/>
    <property type="match status" value="1"/>
</dbReference>
<evidence type="ECO:0000313" key="2">
    <source>
        <dbReference type="EMBL" id="MCF0063832.1"/>
    </source>
</evidence>
<dbReference type="EMBL" id="JAJTTC010000005">
    <property type="protein sequence ID" value="MCF0063832.1"/>
    <property type="molecule type" value="Genomic_DNA"/>
</dbReference>
<dbReference type="InterPro" id="IPR041698">
    <property type="entry name" value="Methyltransf_25"/>
</dbReference>
<name>A0A9X1PLZ9_9BACT</name>
<protein>
    <submittedName>
        <fullName evidence="2">Class I SAM-dependent methyltransferase</fullName>
    </submittedName>
</protein>
<sequence>MMNKLSLAFPADAQQNTYVSVQTENDFEFQSVAISMLREMVANGGPGEHDYPAIDEMMQHLYRLRQNGQISQEDIALLQGIFNDEFLRNTIHGYVYRKPLGYAGDYALIDMIYTYDSFEHPAYKNWDRYFHYHAATQAVRNRKAFFKSKLLEKLKGRNSPLNLLNVASGPARDLFELYQIIDPVMLTSTCVDIDSNAVAFASELCRPFANQIHFHRQNVLRFSGAEKYDVIWSAGLFDYFEDRIFILALKRLLTFLKPGGEILIGNFSENNPTRGYMEIFGEWVLIHRSAGELTRLSIAAGVRPENILVEQEPLGINLFLRIRSAIPAQQSTLCMN</sequence>
<evidence type="ECO:0000259" key="1">
    <source>
        <dbReference type="Pfam" id="PF13649"/>
    </source>
</evidence>
<dbReference type="Proteomes" id="UP001139000">
    <property type="component" value="Unassembled WGS sequence"/>
</dbReference>
<keyword evidence="2" id="KW-0489">Methyltransferase</keyword>
<dbReference type="InterPro" id="IPR029063">
    <property type="entry name" value="SAM-dependent_MTases_sf"/>
</dbReference>
<dbReference type="GO" id="GO:0032259">
    <property type="term" value="P:methylation"/>
    <property type="evidence" value="ECO:0007669"/>
    <property type="project" value="UniProtKB-KW"/>
</dbReference>
<dbReference type="AlphaFoldDB" id="A0A9X1PLZ9"/>
<gene>
    <name evidence="2" type="ORF">LXM26_20120</name>
</gene>
<dbReference type="RefSeq" id="WP_234656755.1">
    <property type="nucleotide sequence ID" value="NZ_CP094997.1"/>
</dbReference>
<comment type="caution">
    <text evidence="2">The sequence shown here is derived from an EMBL/GenBank/DDBJ whole genome shotgun (WGS) entry which is preliminary data.</text>
</comment>
<dbReference type="GO" id="GO:0008168">
    <property type="term" value="F:methyltransferase activity"/>
    <property type="evidence" value="ECO:0007669"/>
    <property type="project" value="UniProtKB-KW"/>
</dbReference>
<dbReference type="CDD" id="cd02440">
    <property type="entry name" value="AdoMet_MTases"/>
    <property type="match status" value="1"/>
</dbReference>
<organism evidence="2 3">
    <name type="scientific">Dyadobacter chenwenxiniae</name>
    <dbReference type="NCBI Taxonomy" id="2906456"/>
    <lineage>
        <taxon>Bacteria</taxon>
        <taxon>Pseudomonadati</taxon>
        <taxon>Bacteroidota</taxon>
        <taxon>Cytophagia</taxon>
        <taxon>Cytophagales</taxon>
        <taxon>Spirosomataceae</taxon>
        <taxon>Dyadobacter</taxon>
    </lineage>
</organism>